<proteinExistence type="predicted"/>
<geneLocation type="plasmid" evidence="2">
    <name>pob3b2</name>
</geneLocation>
<keyword evidence="2" id="KW-1185">Reference proteome</keyword>
<gene>
    <name evidence="1" type="ORF">CQW49_22745</name>
</gene>
<dbReference type="EMBL" id="CP023739">
    <property type="protein sequence ID" value="ATQ70796.1"/>
    <property type="molecule type" value="Genomic_DNA"/>
</dbReference>
<dbReference type="RefSeq" id="WP_099832015.1">
    <property type="nucleotide sequence ID" value="NZ_CP023739.1"/>
</dbReference>
<reference evidence="2" key="1">
    <citation type="submission" date="2017-10" db="EMBL/GenBank/DDBJ databases">
        <title>Completed PacBio SMRT sequence of Methylosinus trichosporium OB3b reveals presence of a third large plasmid.</title>
        <authorList>
            <person name="Charles T.C."/>
            <person name="Lynch M.D.J."/>
            <person name="Heil J.R."/>
            <person name="Cheng J."/>
        </authorList>
    </citation>
    <scope>NUCLEOTIDE SEQUENCE [LARGE SCALE GENOMIC DNA]</scope>
    <source>
        <strain evidence="2">OB3b</strain>
        <plasmid evidence="2">pob3b2</plasmid>
    </source>
</reference>
<accession>A0A2D2D704</accession>
<protein>
    <recommendedName>
        <fullName evidence="3">Phospholipase D-like domain-containing protein</fullName>
    </recommendedName>
</protein>
<dbReference type="KEGG" id="mtw:CQW49_22745"/>
<evidence type="ECO:0008006" key="3">
    <source>
        <dbReference type="Google" id="ProtNLM"/>
    </source>
</evidence>
<organism evidence="1 2">
    <name type="scientific">Methylosinus trichosporium (strain ATCC 35070 / NCIMB 11131 / UNIQEM 75 / OB3b)</name>
    <dbReference type="NCBI Taxonomy" id="595536"/>
    <lineage>
        <taxon>Bacteria</taxon>
        <taxon>Pseudomonadati</taxon>
        <taxon>Pseudomonadota</taxon>
        <taxon>Alphaproteobacteria</taxon>
        <taxon>Hyphomicrobiales</taxon>
        <taxon>Methylocystaceae</taxon>
        <taxon>Methylosinus</taxon>
    </lineage>
</organism>
<dbReference type="Proteomes" id="UP000230709">
    <property type="component" value="Plasmid pOB3b2"/>
</dbReference>
<dbReference type="AlphaFoldDB" id="A0A2D2D704"/>
<evidence type="ECO:0000313" key="2">
    <source>
        <dbReference type="Proteomes" id="UP000230709"/>
    </source>
</evidence>
<name>A0A2D2D704_METT3</name>
<keyword evidence="1" id="KW-0614">Plasmid</keyword>
<sequence length="337" mass="37257">MTGFTHETSIATTTLSEITKVREALSADRIFACFAYATQSGFRAFELGVGEHFWKATKSRWLFGIDYGRTDPRALREIAKCANSEVRIYDGRYVVETEGFLPRRDFHPKVMLVENAASGAQGLVLGSGNFSYNGLLRSVEAGWATVATTKKEIDRDILPVSSSFEALWKAACPLGEIIDPYETRLANLISSRDTKRVVKSKGQMSAFWIEAGHVTKNRGTDRPGNQIFAPNGFRRFFGLNKAKSGSTLIGTITFETSVGPTVTKNYRENDNGMEKLTLPSPEQHGFGVYDGKIMIFQPSASGFLTSAIEIDEFEAVYGHRLANVQTMTGGRRFGELI</sequence>
<dbReference type="Gene3D" id="3.30.870.10">
    <property type="entry name" value="Endonuclease Chain A"/>
    <property type="match status" value="1"/>
</dbReference>
<evidence type="ECO:0000313" key="1">
    <source>
        <dbReference type="EMBL" id="ATQ70796.1"/>
    </source>
</evidence>